<sequence>MKNICIIPARMASTRFPGKPLKLIAGKPMIGHVAARCKLSGVFDEVVIATCDQEIADYARTIGIESVMTKNTHDRATERVEEAIRKIEAKGNSYDIVTLVQGDEPLVTPKMLQDAVAYLHDKTTSIWNLRNRITTIEDYRSKNCVKVVSDKNDYALYYSRASIPVALGMNKDYLPESYKQVAIIPMRTSFLKAYQSMDPTPLEEIESIDMNRILQHGYKIHCPLTEDQSWPVDTPNDLKFVSKVMEKCDIVEQYICNI</sequence>
<keyword evidence="3" id="KW-0448">Lipopolysaccharide biosynthesis</keyword>
<dbReference type="Gene3D" id="3.90.550.10">
    <property type="entry name" value="Spore Coat Polysaccharide Biosynthesis Protein SpsA, Chain A"/>
    <property type="match status" value="1"/>
</dbReference>
<evidence type="ECO:0000256" key="3">
    <source>
        <dbReference type="ARBA" id="ARBA00022985"/>
    </source>
</evidence>
<accession>A0A1Y6CS59</accession>
<dbReference type="SUPFAM" id="SSF53448">
    <property type="entry name" value="Nucleotide-diphospho-sugar transferases"/>
    <property type="match status" value="1"/>
</dbReference>
<dbReference type="Pfam" id="PF02348">
    <property type="entry name" value="CTP_transf_3"/>
    <property type="match status" value="1"/>
</dbReference>
<dbReference type="RefSeq" id="WP_132324771.1">
    <property type="nucleotide sequence ID" value="NZ_FWZT01000029.1"/>
</dbReference>
<evidence type="ECO:0000256" key="2">
    <source>
        <dbReference type="ARBA" id="ARBA00022695"/>
    </source>
</evidence>
<evidence type="ECO:0000313" key="4">
    <source>
        <dbReference type="EMBL" id="SMF75480.1"/>
    </source>
</evidence>
<dbReference type="GO" id="GO:0008690">
    <property type="term" value="F:3-deoxy-manno-octulosonate cytidylyltransferase activity"/>
    <property type="evidence" value="ECO:0007669"/>
    <property type="project" value="InterPro"/>
</dbReference>
<name>A0A1Y6CS59_9BACT</name>
<dbReference type="GO" id="GO:0009103">
    <property type="term" value="P:lipopolysaccharide biosynthetic process"/>
    <property type="evidence" value="ECO:0007669"/>
    <property type="project" value="UniProtKB-KW"/>
</dbReference>
<dbReference type="Proteomes" id="UP000192907">
    <property type="component" value="Unassembled WGS sequence"/>
</dbReference>
<reference evidence="5" key="1">
    <citation type="submission" date="2017-04" db="EMBL/GenBank/DDBJ databases">
        <authorList>
            <person name="Varghese N."/>
            <person name="Submissions S."/>
        </authorList>
    </citation>
    <scope>NUCLEOTIDE SEQUENCE [LARGE SCALE GENOMIC DNA]</scope>
    <source>
        <strain evidence="5">RKEM611</strain>
    </source>
</reference>
<keyword evidence="5" id="KW-1185">Reference proteome</keyword>
<protein>
    <submittedName>
        <fullName evidence="4">3-deoxy-manno-octulosonate cytidylyltransferase (CMP-KDO synthetase)</fullName>
    </submittedName>
</protein>
<proteinExistence type="predicted"/>
<keyword evidence="1 4" id="KW-0808">Transferase</keyword>
<dbReference type="NCBIfam" id="TIGR00466">
    <property type="entry name" value="kdsB"/>
    <property type="match status" value="1"/>
</dbReference>
<keyword evidence="2 4" id="KW-0548">Nucleotidyltransferase</keyword>
<dbReference type="NCBIfam" id="NF009905">
    <property type="entry name" value="PRK13368.1"/>
    <property type="match status" value="1"/>
</dbReference>
<dbReference type="GO" id="GO:0005829">
    <property type="term" value="C:cytosol"/>
    <property type="evidence" value="ECO:0007669"/>
    <property type="project" value="TreeGrafter"/>
</dbReference>
<organism evidence="4 5">
    <name type="scientific">Pseudobacteriovorax antillogorgiicola</name>
    <dbReference type="NCBI Taxonomy" id="1513793"/>
    <lineage>
        <taxon>Bacteria</taxon>
        <taxon>Pseudomonadati</taxon>
        <taxon>Bdellovibrionota</taxon>
        <taxon>Oligoflexia</taxon>
        <taxon>Oligoflexales</taxon>
        <taxon>Pseudobacteriovoracaceae</taxon>
        <taxon>Pseudobacteriovorax</taxon>
    </lineage>
</organism>
<dbReference type="OrthoDB" id="5295279at2"/>
<dbReference type="EMBL" id="FWZT01000029">
    <property type="protein sequence ID" value="SMF75480.1"/>
    <property type="molecule type" value="Genomic_DNA"/>
</dbReference>
<dbReference type="PANTHER" id="PTHR42866:SF2">
    <property type="entry name" value="3-DEOXY-MANNO-OCTULOSONATE CYTIDYLYLTRANSFERASE, MITOCHONDRIAL"/>
    <property type="match status" value="1"/>
</dbReference>
<dbReference type="AlphaFoldDB" id="A0A1Y6CS59"/>
<dbReference type="PANTHER" id="PTHR42866">
    <property type="entry name" value="3-DEOXY-MANNO-OCTULOSONATE CYTIDYLYLTRANSFERASE"/>
    <property type="match status" value="1"/>
</dbReference>
<dbReference type="InterPro" id="IPR003329">
    <property type="entry name" value="Cytidylyl_trans"/>
</dbReference>
<dbReference type="STRING" id="1513793.SAMN06296036_12934"/>
<dbReference type="NCBIfam" id="NF003952">
    <property type="entry name" value="PRK05450.1-5"/>
    <property type="match status" value="1"/>
</dbReference>
<dbReference type="CDD" id="cd02517">
    <property type="entry name" value="CMP-KDO-Synthetase"/>
    <property type="match status" value="1"/>
</dbReference>
<dbReference type="InterPro" id="IPR004528">
    <property type="entry name" value="KdsB"/>
</dbReference>
<gene>
    <name evidence="4" type="ORF">SAMN06296036_12934</name>
</gene>
<evidence type="ECO:0000256" key="1">
    <source>
        <dbReference type="ARBA" id="ARBA00022679"/>
    </source>
</evidence>
<dbReference type="InterPro" id="IPR029044">
    <property type="entry name" value="Nucleotide-diphossugar_trans"/>
</dbReference>
<evidence type="ECO:0000313" key="5">
    <source>
        <dbReference type="Proteomes" id="UP000192907"/>
    </source>
</evidence>